<evidence type="ECO:0000256" key="1">
    <source>
        <dbReference type="SAM" id="Phobius"/>
    </source>
</evidence>
<reference evidence="2 3" key="1">
    <citation type="submission" date="2018-05" db="EMBL/GenBank/DDBJ databases">
        <title>Polaribacter aquimarinus sp. nov., isolated from sediment in a sediment of sea.</title>
        <authorList>
            <person name="Lu D."/>
        </authorList>
    </citation>
    <scope>NUCLEOTIDE SEQUENCE [LARGE SCALE GENOMIC DNA]</scope>
    <source>
        <strain evidence="2 3">ZY113</strain>
    </source>
</reference>
<feature type="transmembrane region" description="Helical" evidence="1">
    <location>
        <begin position="118"/>
        <end position="140"/>
    </location>
</feature>
<keyword evidence="1" id="KW-1133">Transmembrane helix</keyword>
<comment type="caution">
    <text evidence="2">The sequence shown here is derived from an EMBL/GenBank/DDBJ whole genome shotgun (WGS) entry which is preliminary data.</text>
</comment>
<organism evidence="2 3">
    <name type="scientific">Polaribacter aquimarinus</name>
    <dbReference type="NCBI Taxonomy" id="2100726"/>
    <lineage>
        <taxon>Bacteria</taxon>
        <taxon>Pseudomonadati</taxon>
        <taxon>Bacteroidota</taxon>
        <taxon>Flavobacteriia</taxon>
        <taxon>Flavobacteriales</taxon>
        <taxon>Flavobacteriaceae</taxon>
    </lineage>
</organism>
<evidence type="ECO:0000313" key="3">
    <source>
        <dbReference type="Proteomes" id="UP000245670"/>
    </source>
</evidence>
<accession>A0A2U2JAI1</accession>
<gene>
    <name evidence="2" type="ORF">DIS07_08575</name>
</gene>
<dbReference type="EMBL" id="QFFG01000003">
    <property type="protein sequence ID" value="PWG05281.1"/>
    <property type="molecule type" value="Genomic_DNA"/>
</dbReference>
<keyword evidence="1" id="KW-0472">Membrane</keyword>
<keyword evidence="3" id="KW-1185">Reference proteome</keyword>
<dbReference type="AlphaFoldDB" id="A0A2U2JAI1"/>
<name>A0A2U2JAI1_9FLAO</name>
<proteinExistence type="predicted"/>
<sequence>MIILQFILPIFFGFYMIYKSIKVLDKIDRLKKNGIRKQARVIKIREEIGSQIDDNYGSSRTYYYTVNFKNKNGREIEKEIEFGLNKKPKRNPPFSISILYNINKNKDIDITFENSRRIILDGFLLLFIGLLFLGIVLYNYNGQINIILDFIKNILK</sequence>
<evidence type="ECO:0008006" key="4">
    <source>
        <dbReference type="Google" id="ProtNLM"/>
    </source>
</evidence>
<evidence type="ECO:0000313" key="2">
    <source>
        <dbReference type="EMBL" id="PWG05281.1"/>
    </source>
</evidence>
<dbReference type="RefSeq" id="WP_109404825.1">
    <property type="nucleotide sequence ID" value="NZ_QFFG01000003.1"/>
</dbReference>
<protein>
    <recommendedName>
        <fullName evidence="4">DUF3592 domain-containing protein</fullName>
    </recommendedName>
</protein>
<dbReference type="Proteomes" id="UP000245670">
    <property type="component" value="Unassembled WGS sequence"/>
</dbReference>
<keyword evidence="1" id="KW-0812">Transmembrane</keyword>
<dbReference type="OrthoDB" id="9867277at2"/>